<gene>
    <name evidence="2" type="ORF">HHU12_33650</name>
</gene>
<reference evidence="2 3" key="1">
    <citation type="submission" date="2020-04" db="EMBL/GenBank/DDBJ databases">
        <title>Flammeovirga sp. SR4, a novel species isolated from seawater.</title>
        <authorList>
            <person name="Wang X."/>
        </authorList>
    </citation>
    <scope>NUCLEOTIDE SEQUENCE [LARGE SCALE GENOMIC DNA]</scope>
    <source>
        <strain evidence="2 3">ATCC 23126</strain>
    </source>
</reference>
<dbReference type="Gene3D" id="3.60.40.10">
    <property type="entry name" value="PPM-type phosphatase domain"/>
    <property type="match status" value="1"/>
</dbReference>
<organism evidence="2 3">
    <name type="scientific">Flammeovirga aprica JL-4</name>
    <dbReference type="NCBI Taxonomy" id="694437"/>
    <lineage>
        <taxon>Bacteria</taxon>
        <taxon>Pseudomonadati</taxon>
        <taxon>Bacteroidota</taxon>
        <taxon>Cytophagia</taxon>
        <taxon>Cytophagales</taxon>
        <taxon>Flammeovirgaceae</taxon>
        <taxon>Flammeovirga</taxon>
    </lineage>
</organism>
<evidence type="ECO:0000313" key="2">
    <source>
        <dbReference type="EMBL" id="NME72952.1"/>
    </source>
</evidence>
<evidence type="ECO:0000313" key="3">
    <source>
        <dbReference type="Proteomes" id="UP000576082"/>
    </source>
</evidence>
<keyword evidence="3" id="KW-1185">Reference proteome</keyword>
<sequence>MMIQTISKRGHLHENNEDALYHCILYDRFIVSAVMDGCSSAVESQFTSLLFKKILHKSCNRLVLHHNNLDGGSAEFVGKELMHSFFTQLQLAQKLLQLNYDELASTLLLNVIDKEAKSCVTYCSGDGLFAVDNIWKKIDQNNVPDFLCYHLQGSFQNWFNNHVEQFQHNVNQSVVITTDGIDSFDKPVDYQKVDYNYINNLCSKKHHRDDISMIFIQI</sequence>
<dbReference type="InterPro" id="IPR036457">
    <property type="entry name" value="PPM-type-like_dom_sf"/>
</dbReference>
<accession>A0A7X9S2F7</accession>
<comment type="caution">
    <text evidence="2">The sequence shown here is derived from an EMBL/GenBank/DDBJ whole genome shotgun (WGS) entry which is preliminary data.</text>
</comment>
<dbReference type="EMBL" id="JABANE010000257">
    <property type="protein sequence ID" value="NME72952.1"/>
    <property type="molecule type" value="Genomic_DNA"/>
</dbReference>
<dbReference type="AlphaFoldDB" id="A0A7X9S2F7"/>
<dbReference type="InterPro" id="IPR001932">
    <property type="entry name" value="PPM-type_phosphatase-like_dom"/>
</dbReference>
<dbReference type="SUPFAM" id="SSF81606">
    <property type="entry name" value="PP2C-like"/>
    <property type="match status" value="1"/>
</dbReference>
<name>A0A7X9S2F7_9BACT</name>
<proteinExistence type="predicted"/>
<evidence type="ECO:0000259" key="1">
    <source>
        <dbReference type="Pfam" id="PF13672"/>
    </source>
</evidence>
<protein>
    <submittedName>
        <fullName evidence="2">Protein phosphatase 2C domain-containing protein</fullName>
    </submittedName>
</protein>
<dbReference type="Proteomes" id="UP000576082">
    <property type="component" value="Unassembled WGS sequence"/>
</dbReference>
<dbReference type="Pfam" id="PF13672">
    <property type="entry name" value="PP2C_2"/>
    <property type="match status" value="1"/>
</dbReference>
<dbReference type="RefSeq" id="WP_169661105.1">
    <property type="nucleotide sequence ID" value="NZ_JABANE010000257.1"/>
</dbReference>
<feature type="domain" description="PPM-type phosphatase" evidence="1">
    <location>
        <begin position="14"/>
        <end position="194"/>
    </location>
</feature>